<feature type="transmembrane region" description="Helical" evidence="2">
    <location>
        <begin position="21"/>
        <end position="40"/>
    </location>
</feature>
<dbReference type="PANTHER" id="PTHR42693:SF33">
    <property type="entry name" value="ARYLSULFATASE"/>
    <property type="match status" value="1"/>
</dbReference>
<evidence type="ECO:0000259" key="3">
    <source>
        <dbReference type="Pfam" id="PF00884"/>
    </source>
</evidence>
<feature type="transmembrane region" description="Helical" evidence="2">
    <location>
        <begin position="52"/>
        <end position="70"/>
    </location>
</feature>
<dbReference type="SUPFAM" id="SSF53649">
    <property type="entry name" value="Alkaline phosphatase-like"/>
    <property type="match status" value="1"/>
</dbReference>
<name>A0AA86RCG6_9EUKA</name>
<feature type="transmembrane region" description="Helical" evidence="2">
    <location>
        <begin position="828"/>
        <end position="850"/>
    </location>
</feature>
<feature type="transmembrane region" description="Helical" evidence="2">
    <location>
        <begin position="167"/>
        <end position="189"/>
    </location>
</feature>
<reference evidence="4" key="1">
    <citation type="submission" date="2023-06" db="EMBL/GenBank/DDBJ databases">
        <authorList>
            <person name="Kurt Z."/>
        </authorList>
    </citation>
    <scope>NUCLEOTIDE SEQUENCE</scope>
</reference>
<protein>
    <submittedName>
        <fullName evidence="4">Sulfatase</fullName>
    </submittedName>
</protein>
<sequence>MSVCSLLCIVFIRKPKVSHQVYIPTIVIATLLMYTCLKYFDRSSSSSQIVSFKLLFIPAAAIQILSVLSIQQTNIFITQLFNKTQFKFPLKTVISVITYVYFAFIVLINILDEETSKEMQMLMSQYYFQIYIKRRKSFYNDYLNVTGNKNSTGSADSFVKDILERSYVHVCVLVVGNALIVAVSCFYIISQFVQFTKYVITVGSENLNHKQVNNTKNSKSLFTRPQLLKQIYIICLILTHYGLFVSFWFSNSSTFRMIAPAQWNLYKSQKMPKLKANEYKQFVDTFRTNNQLKQNEDWLDQRNVPEFPTVYAEKSIVCSYNPNIEYCQQYLNEFTSPKDAPNVVLVVVESFSPGPMMLENNVVQSQKGIVDGPLYKQQYLPHLRSLSESGVSFASLSSNGLPTVFGWHSLMTGEIPYSNSINMAQSVFNDVDDFPSYFKQQGYHTMYVSPSSFKFDGKHNWLFRGREVLDSDEQLNHMPLWFDDVYQYFPNETQLNELNLEASQYQTWIPDRITASQFISYFEQAKTNQSAPVLGVWATVDTHMPFSGQDDNKFYESFKFGEGISGFGSNKRVDRYSTVVKYTDHYIGQVVDFLRKNYNNTVVLVLGDHGAREVPSYRNSTVDKMDPFSALYDDSCNDLPFSNDQQFTTSAVISYLGDDSHIKQLFEPIYQKVVKVPTDHQDMIRTLYDIVEQSTGKRLASSRNGRNLFELTQNLTSNTLLRSHWSLRSTHLHSELATQDTIYRFHSLGARGQVFSGIYPTCVTNETRDNISKLQFKQFSNYQKFFDYLQRNNKQFHYQFRNESCVYPTVCRFPNAHQSYNENMPKSIICSVIILGVCLGVFLYVCLLLWKTIVVYVDDVINRSNRLQTQQFRQKLKPLMQLYENNPVTPVSQSSSPEP</sequence>
<dbReference type="AlphaFoldDB" id="A0AA86RCG6"/>
<evidence type="ECO:0000313" key="5">
    <source>
        <dbReference type="EMBL" id="CAL6113632.1"/>
    </source>
</evidence>
<dbReference type="EMBL" id="CAXDID020000771">
    <property type="protein sequence ID" value="CAL6113632.1"/>
    <property type="molecule type" value="Genomic_DNA"/>
</dbReference>
<dbReference type="Gene3D" id="3.40.720.10">
    <property type="entry name" value="Alkaline Phosphatase, subunit A"/>
    <property type="match status" value="1"/>
</dbReference>
<keyword evidence="2" id="KW-0812">Transmembrane</keyword>
<evidence type="ECO:0000256" key="2">
    <source>
        <dbReference type="SAM" id="Phobius"/>
    </source>
</evidence>
<keyword evidence="2" id="KW-1133">Transmembrane helix</keyword>
<evidence type="ECO:0000313" key="4">
    <source>
        <dbReference type="EMBL" id="CAI9965315.1"/>
    </source>
</evidence>
<feature type="transmembrane region" description="Helical" evidence="2">
    <location>
        <begin position="231"/>
        <end position="249"/>
    </location>
</feature>
<organism evidence="4">
    <name type="scientific">Hexamita inflata</name>
    <dbReference type="NCBI Taxonomy" id="28002"/>
    <lineage>
        <taxon>Eukaryota</taxon>
        <taxon>Metamonada</taxon>
        <taxon>Diplomonadida</taxon>
        <taxon>Hexamitidae</taxon>
        <taxon>Hexamitinae</taxon>
        <taxon>Hexamita</taxon>
    </lineage>
</organism>
<evidence type="ECO:0000313" key="6">
    <source>
        <dbReference type="Proteomes" id="UP001642409"/>
    </source>
</evidence>
<dbReference type="Proteomes" id="UP001642409">
    <property type="component" value="Unassembled WGS sequence"/>
</dbReference>
<dbReference type="InterPro" id="IPR017850">
    <property type="entry name" value="Alkaline_phosphatase_core_sf"/>
</dbReference>
<keyword evidence="2" id="KW-0472">Membrane</keyword>
<reference evidence="5 6" key="2">
    <citation type="submission" date="2024-07" db="EMBL/GenBank/DDBJ databases">
        <authorList>
            <person name="Akdeniz Z."/>
        </authorList>
    </citation>
    <scope>NUCLEOTIDE SEQUENCE [LARGE SCALE GENOMIC DNA]</scope>
</reference>
<keyword evidence="6" id="KW-1185">Reference proteome</keyword>
<comment type="caution">
    <text evidence="4">The sequence shown here is derived from an EMBL/GenBank/DDBJ whole genome shotgun (WGS) entry which is preliminary data.</text>
</comment>
<dbReference type="PANTHER" id="PTHR42693">
    <property type="entry name" value="ARYLSULFATASE FAMILY MEMBER"/>
    <property type="match status" value="1"/>
</dbReference>
<dbReference type="Pfam" id="PF00884">
    <property type="entry name" value="Sulfatase"/>
    <property type="match status" value="1"/>
</dbReference>
<dbReference type="InterPro" id="IPR000917">
    <property type="entry name" value="Sulfatase_N"/>
</dbReference>
<feature type="domain" description="Sulfatase N-terminal" evidence="3">
    <location>
        <begin position="341"/>
        <end position="689"/>
    </location>
</feature>
<proteinExistence type="inferred from homology"/>
<feature type="transmembrane region" description="Helical" evidence="2">
    <location>
        <begin position="90"/>
        <end position="111"/>
    </location>
</feature>
<dbReference type="EMBL" id="CATOUU010000986">
    <property type="protein sequence ID" value="CAI9965315.1"/>
    <property type="molecule type" value="Genomic_DNA"/>
</dbReference>
<comment type="similarity">
    <text evidence="1">Belongs to the sulfatase family.</text>
</comment>
<gene>
    <name evidence="4" type="ORF">HINF_LOCUS52960</name>
    <name evidence="5" type="ORF">HINF_LOCUS77598</name>
</gene>
<dbReference type="GO" id="GO:0004065">
    <property type="term" value="F:arylsulfatase activity"/>
    <property type="evidence" value="ECO:0007669"/>
    <property type="project" value="TreeGrafter"/>
</dbReference>
<accession>A0AA86RCG6</accession>
<dbReference type="InterPro" id="IPR050738">
    <property type="entry name" value="Sulfatase"/>
</dbReference>
<evidence type="ECO:0000256" key="1">
    <source>
        <dbReference type="ARBA" id="ARBA00008779"/>
    </source>
</evidence>